<dbReference type="PANTHER" id="PTHR33830">
    <property type="entry name" value="DEFENSIN-LIKE PROTEIN 184-RELATED"/>
    <property type="match status" value="1"/>
</dbReference>
<dbReference type="RefSeq" id="XP_030525946.2">
    <property type="nucleotide sequence ID" value="XM_030670086.2"/>
</dbReference>
<evidence type="ECO:0000256" key="5">
    <source>
        <dbReference type="ARBA" id="ARBA00023157"/>
    </source>
</evidence>
<feature type="region of interest" description="Disordered" evidence="6">
    <location>
        <begin position="1"/>
        <end position="56"/>
    </location>
</feature>
<dbReference type="GO" id="GO:0050832">
    <property type="term" value="P:defense response to fungus"/>
    <property type="evidence" value="ECO:0007669"/>
    <property type="project" value="UniProtKB-KW"/>
</dbReference>
<accession>A0A8B8NTU2</accession>
<evidence type="ECO:0000256" key="4">
    <source>
        <dbReference type="ARBA" id="ARBA00022821"/>
    </source>
</evidence>
<organism evidence="7 8">
    <name type="scientific">Rhodamnia argentea</name>
    <dbReference type="NCBI Taxonomy" id="178133"/>
    <lineage>
        <taxon>Eukaryota</taxon>
        <taxon>Viridiplantae</taxon>
        <taxon>Streptophyta</taxon>
        <taxon>Embryophyta</taxon>
        <taxon>Tracheophyta</taxon>
        <taxon>Spermatophyta</taxon>
        <taxon>Magnoliopsida</taxon>
        <taxon>eudicotyledons</taxon>
        <taxon>Gunneridae</taxon>
        <taxon>Pentapetalae</taxon>
        <taxon>rosids</taxon>
        <taxon>malvids</taxon>
        <taxon>Myrtales</taxon>
        <taxon>Myrtaceae</taxon>
        <taxon>Myrtoideae</taxon>
        <taxon>Myrteae</taxon>
        <taxon>Australasian group</taxon>
        <taxon>Rhodamnia</taxon>
    </lineage>
</organism>
<keyword evidence="4" id="KW-0611">Plant defense</keyword>
<name>A0A8B8NTU2_9MYRT</name>
<dbReference type="GO" id="GO:0031640">
    <property type="term" value="P:killing of cells of another organism"/>
    <property type="evidence" value="ECO:0007669"/>
    <property type="project" value="UniProtKB-KW"/>
</dbReference>
<evidence type="ECO:0000313" key="8">
    <source>
        <dbReference type="RefSeq" id="XP_030525946.2"/>
    </source>
</evidence>
<feature type="compositionally biased region" description="Polar residues" evidence="6">
    <location>
        <begin position="1"/>
        <end position="10"/>
    </location>
</feature>
<feature type="compositionally biased region" description="Basic and acidic residues" evidence="6">
    <location>
        <begin position="11"/>
        <end position="27"/>
    </location>
</feature>
<protein>
    <submittedName>
        <fullName evidence="8">Defensin-like protein 155</fullName>
    </submittedName>
</protein>
<evidence type="ECO:0000256" key="2">
    <source>
        <dbReference type="ARBA" id="ARBA00022529"/>
    </source>
</evidence>
<dbReference type="Pfam" id="PF07333">
    <property type="entry name" value="SLR1-BP"/>
    <property type="match status" value="1"/>
</dbReference>
<comment type="similarity">
    <text evidence="1">Belongs to the DEFL family.</text>
</comment>
<dbReference type="InterPro" id="IPR010851">
    <property type="entry name" value="DEFL"/>
</dbReference>
<dbReference type="Proteomes" id="UP000827889">
    <property type="component" value="Chromosome 7"/>
</dbReference>
<evidence type="ECO:0000256" key="6">
    <source>
        <dbReference type="SAM" id="MobiDB-lite"/>
    </source>
</evidence>
<dbReference type="KEGG" id="rarg:115737761"/>
<keyword evidence="2" id="KW-0929">Antimicrobial</keyword>
<evidence type="ECO:0000313" key="7">
    <source>
        <dbReference type="Proteomes" id="UP000827889"/>
    </source>
</evidence>
<feature type="compositionally biased region" description="Low complexity" evidence="6">
    <location>
        <begin position="35"/>
        <end position="45"/>
    </location>
</feature>
<keyword evidence="7" id="KW-1185">Reference proteome</keyword>
<sequence>MAGSVHSANFDSERPPNHDARNQHSDSDPAFIALSSPPAYPASARTRSRHSDSVSGPAMATIKLPLSSLSLLLLVLLLSAAWMPPKASAQPRTCSIELDPTGCNPRDCVARCASQYRGLGECAHQEYVSHFHCVCLYACL</sequence>
<keyword evidence="3" id="KW-0295">Fungicide</keyword>
<gene>
    <name evidence="8" type="primary">LOC115737761</name>
</gene>
<dbReference type="PANTHER" id="PTHR33830:SF21">
    <property type="entry name" value="DEFENSIN-LIKE PROTEIN 165-RELATED"/>
    <property type="match status" value="1"/>
</dbReference>
<proteinExistence type="inferred from homology"/>
<dbReference type="AlphaFoldDB" id="A0A8B8NTU2"/>
<keyword evidence="5" id="KW-1015">Disulfide bond</keyword>
<evidence type="ECO:0000256" key="1">
    <source>
        <dbReference type="ARBA" id="ARBA00006722"/>
    </source>
</evidence>
<dbReference type="GeneID" id="115737761"/>
<reference evidence="8" key="1">
    <citation type="submission" date="2025-08" db="UniProtKB">
        <authorList>
            <consortium name="RefSeq"/>
        </authorList>
    </citation>
    <scope>IDENTIFICATION</scope>
    <source>
        <tissue evidence="8">Leaf</tissue>
    </source>
</reference>
<evidence type="ECO:0000256" key="3">
    <source>
        <dbReference type="ARBA" id="ARBA00022577"/>
    </source>
</evidence>